<keyword evidence="2" id="KW-1185">Reference proteome</keyword>
<dbReference type="EMBL" id="CAJPDR010000081">
    <property type="protein sequence ID" value="CAF9915227.1"/>
    <property type="molecule type" value="Genomic_DNA"/>
</dbReference>
<accession>A0A8H3F3A1</accession>
<proteinExistence type="predicted"/>
<evidence type="ECO:0000313" key="2">
    <source>
        <dbReference type="Proteomes" id="UP000664203"/>
    </source>
</evidence>
<sequence length="68" mass="7391">MEVGSTDFRKTSRGDQRGELLAAHALPLFSCNRRLEFVGSRQVELSSAPLLDNAGRPTGFGMLKLVEG</sequence>
<dbReference type="AlphaFoldDB" id="A0A8H3F3A1"/>
<evidence type="ECO:0000313" key="1">
    <source>
        <dbReference type="EMBL" id="CAF9915227.1"/>
    </source>
</evidence>
<name>A0A8H3F3A1_9LECA</name>
<reference evidence="1" key="1">
    <citation type="submission" date="2021-03" db="EMBL/GenBank/DDBJ databases">
        <authorList>
            <person name="Tagirdzhanova G."/>
        </authorList>
    </citation>
    <scope>NUCLEOTIDE SEQUENCE</scope>
</reference>
<comment type="caution">
    <text evidence="1">The sequence shown here is derived from an EMBL/GenBank/DDBJ whole genome shotgun (WGS) entry which is preliminary data.</text>
</comment>
<dbReference type="Proteomes" id="UP000664203">
    <property type="component" value="Unassembled WGS sequence"/>
</dbReference>
<protein>
    <submittedName>
        <fullName evidence="1">Uncharacterized protein</fullName>
    </submittedName>
</protein>
<organism evidence="1 2">
    <name type="scientific">Alectoria fallacina</name>
    <dbReference type="NCBI Taxonomy" id="1903189"/>
    <lineage>
        <taxon>Eukaryota</taxon>
        <taxon>Fungi</taxon>
        <taxon>Dikarya</taxon>
        <taxon>Ascomycota</taxon>
        <taxon>Pezizomycotina</taxon>
        <taxon>Lecanoromycetes</taxon>
        <taxon>OSLEUM clade</taxon>
        <taxon>Lecanoromycetidae</taxon>
        <taxon>Lecanorales</taxon>
        <taxon>Lecanorineae</taxon>
        <taxon>Parmeliaceae</taxon>
        <taxon>Alectoria</taxon>
    </lineage>
</organism>
<gene>
    <name evidence="1" type="ORF">ALECFALPRED_010046</name>
</gene>